<dbReference type="SUPFAM" id="SSF158446">
    <property type="entry name" value="IVS-encoded protein-like"/>
    <property type="match status" value="1"/>
</dbReference>
<dbReference type="Proteomes" id="UP000228614">
    <property type="component" value="Unassembled WGS sequence"/>
</dbReference>
<comment type="caution">
    <text evidence="1">The sequence shown here is derived from an EMBL/GenBank/DDBJ whole genome shotgun (WGS) entry which is preliminary data.</text>
</comment>
<evidence type="ECO:0000313" key="2">
    <source>
        <dbReference type="Proteomes" id="UP000228614"/>
    </source>
</evidence>
<dbReference type="PANTHER" id="PTHR38471:SF2">
    <property type="entry name" value="FOUR HELIX BUNDLE PROTEIN"/>
    <property type="match status" value="1"/>
</dbReference>
<dbReference type="InterPro" id="IPR012657">
    <property type="entry name" value="23S_rRNA-intervening_sequence"/>
</dbReference>
<dbReference type="AlphaFoldDB" id="A0A2H0V9M9"/>
<gene>
    <name evidence="1" type="ORF">COT95_00660</name>
</gene>
<accession>A0A2H0V9M9</accession>
<reference evidence="2" key="1">
    <citation type="submission" date="2017-09" db="EMBL/GenBank/DDBJ databases">
        <title>Depth-based differentiation of microbial function through sediment-hosted aquifers and enrichment of novel symbionts in the deep terrestrial subsurface.</title>
        <authorList>
            <person name="Probst A.J."/>
            <person name="Ladd B."/>
            <person name="Jarett J.K."/>
            <person name="Geller-Mcgrath D.E."/>
            <person name="Sieber C.M.K."/>
            <person name="Emerson J.B."/>
            <person name="Anantharaman K."/>
            <person name="Thomas B.C."/>
            <person name="Malmstrom R."/>
            <person name="Stieglmeier M."/>
            <person name="Klingl A."/>
            <person name="Woyke T."/>
            <person name="Ryan C.M."/>
            <person name="Banfield J.F."/>
        </authorList>
    </citation>
    <scope>NUCLEOTIDE SEQUENCE [LARGE SCALE GENOMIC DNA]</scope>
</reference>
<dbReference type="EMBL" id="PFAN01000038">
    <property type="protein sequence ID" value="PIR95079.1"/>
    <property type="molecule type" value="Genomic_DNA"/>
</dbReference>
<sequence>MQNEIKYFIDLKAWHKNHELVLEIYKINKQFPKEELYGLSSQIRRAVVSITSNIAEGFGRYYFKEKIRFYTIARGSATEVQNQLIIAKDLCYITKEEFNKIKVISFEGYKLICGIIVAMEKAKKIY</sequence>
<proteinExistence type="predicted"/>
<organism evidence="1 2">
    <name type="scientific">Candidatus Falkowbacteria bacterium CG10_big_fil_rev_8_21_14_0_10_37_6</name>
    <dbReference type="NCBI Taxonomy" id="1974563"/>
    <lineage>
        <taxon>Bacteria</taxon>
        <taxon>Candidatus Falkowiibacteriota</taxon>
    </lineage>
</organism>
<evidence type="ECO:0000313" key="1">
    <source>
        <dbReference type="EMBL" id="PIR95079.1"/>
    </source>
</evidence>
<dbReference type="CDD" id="cd16377">
    <property type="entry name" value="23S_rRNA_IVP_like"/>
    <property type="match status" value="1"/>
</dbReference>
<dbReference type="Gene3D" id="1.20.1440.60">
    <property type="entry name" value="23S rRNA-intervening sequence"/>
    <property type="match status" value="1"/>
</dbReference>
<protein>
    <submittedName>
        <fullName evidence="1">Four helix bundle protein</fullName>
    </submittedName>
</protein>
<dbReference type="InterPro" id="IPR036583">
    <property type="entry name" value="23S_rRNA_IVS_sf"/>
</dbReference>
<dbReference type="NCBIfam" id="TIGR02436">
    <property type="entry name" value="four helix bundle protein"/>
    <property type="match status" value="1"/>
</dbReference>
<name>A0A2H0V9M9_9BACT</name>
<dbReference type="Pfam" id="PF05635">
    <property type="entry name" value="23S_rRNA_IVP"/>
    <property type="match status" value="1"/>
</dbReference>
<dbReference type="PANTHER" id="PTHR38471">
    <property type="entry name" value="FOUR HELIX BUNDLE PROTEIN"/>
    <property type="match status" value="1"/>
</dbReference>